<evidence type="ECO:0000313" key="2">
    <source>
        <dbReference type="Proteomes" id="UP000293547"/>
    </source>
</evidence>
<gene>
    <name evidence="1" type="ORF">AG0111_0g12618</name>
</gene>
<sequence>MRYLTPIIALAASLAHLTTAQLDSHDTICGFLYGTDYTDACCHTVISRGLNAPCTDIEYEYSDSGPLFGHGPSGIVTPEMTMDQLIQVYWDYFSSNAMGESLAIAVAQRQT</sequence>
<keyword evidence="2" id="KW-1185">Reference proteome</keyword>
<organism evidence="1 2">
    <name type="scientific">Alternaria gaisen</name>
    <dbReference type="NCBI Taxonomy" id="167740"/>
    <lineage>
        <taxon>Eukaryota</taxon>
        <taxon>Fungi</taxon>
        <taxon>Dikarya</taxon>
        <taxon>Ascomycota</taxon>
        <taxon>Pezizomycotina</taxon>
        <taxon>Dothideomycetes</taxon>
        <taxon>Pleosporomycetidae</taxon>
        <taxon>Pleosporales</taxon>
        <taxon>Pleosporineae</taxon>
        <taxon>Pleosporaceae</taxon>
        <taxon>Alternaria</taxon>
        <taxon>Alternaria sect. Alternaria</taxon>
    </lineage>
</organism>
<accession>A0ACB6F3N7</accession>
<dbReference type="Proteomes" id="UP000293547">
    <property type="component" value="Unassembled WGS sequence"/>
</dbReference>
<name>A0ACB6F3N7_9PLEO</name>
<protein>
    <submittedName>
        <fullName evidence="1">Uncharacterized protein</fullName>
    </submittedName>
</protein>
<proteinExistence type="predicted"/>
<evidence type="ECO:0000313" key="1">
    <source>
        <dbReference type="EMBL" id="KAB2099047.1"/>
    </source>
</evidence>
<dbReference type="EMBL" id="PDWZ02000019">
    <property type="protein sequence ID" value="KAB2099047.1"/>
    <property type="molecule type" value="Genomic_DNA"/>
</dbReference>
<reference evidence="1 2" key="1">
    <citation type="journal article" date="2019" name="bioRxiv">
        <title>Genomics, evolutionary history and diagnostics of the Alternaria alternata species group including apple and Asian pear pathotypes.</title>
        <authorList>
            <person name="Armitage A.D."/>
            <person name="Cockerton H.M."/>
            <person name="Sreenivasaprasad S."/>
            <person name="Woodhall J.W."/>
            <person name="Lane C.R."/>
            <person name="Harrison R.J."/>
            <person name="Clarkson J.P."/>
        </authorList>
    </citation>
    <scope>NUCLEOTIDE SEQUENCE [LARGE SCALE GENOMIC DNA]</scope>
    <source>
        <strain evidence="1 2">FERA 650</strain>
    </source>
</reference>
<comment type="caution">
    <text evidence="1">The sequence shown here is derived from an EMBL/GenBank/DDBJ whole genome shotgun (WGS) entry which is preliminary data.</text>
</comment>